<keyword evidence="1" id="KW-0472">Membrane</keyword>
<organism evidence="2 3">
    <name type="scientific">Streptomyces sanyensis</name>
    <dbReference type="NCBI Taxonomy" id="568869"/>
    <lineage>
        <taxon>Bacteria</taxon>
        <taxon>Bacillati</taxon>
        <taxon>Actinomycetota</taxon>
        <taxon>Actinomycetes</taxon>
        <taxon>Kitasatosporales</taxon>
        <taxon>Streptomycetaceae</taxon>
        <taxon>Streptomyces</taxon>
    </lineage>
</organism>
<dbReference type="EMBL" id="BAABJV010000003">
    <property type="protein sequence ID" value="GAA4770583.1"/>
    <property type="molecule type" value="Genomic_DNA"/>
</dbReference>
<proteinExistence type="predicted"/>
<keyword evidence="3" id="KW-1185">Reference proteome</keyword>
<evidence type="ECO:0000256" key="1">
    <source>
        <dbReference type="SAM" id="Phobius"/>
    </source>
</evidence>
<comment type="caution">
    <text evidence="2">The sequence shown here is derived from an EMBL/GenBank/DDBJ whole genome shotgun (WGS) entry which is preliminary data.</text>
</comment>
<protein>
    <submittedName>
        <fullName evidence="2">ABC transporter membrane-spanning protein</fullName>
    </submittedName>
</protein>
<gene>
    <name evidence="2" type="ORF">GCM10023329_17050</name>
</gene>
<keyword evidence="1" id="KW-0812">Transmembrane</keyword>
<feature type="transmembrane region" description="Helical" evidence="1">
    <location>
        <begin position="438"/>
        <end position="464"/>
    </location>
</feature>
<feature type="transmembrane region" description="Helical" evidence="1">
    <location>
        <begin position="97"/>
        <end position="121"/>
    </location>
</feature>
<feature type="transmembrane region" description="Helical" evidence="1">
    <location>
        <begin position="256"/>
        <end position="276"/>
    </location>
</feature>
<feature type="transmembrane region" description="Helical" evidence="1">
    <location>
        <begin position="313"/>
        <end position="331"/>
    </location>
</feature>
<feature type="transmembrane region" description="Helical" evidence="1">
    <location>
        <begin position="142"/>
        <end position="165"/>
    </location>
</feature>
<feature type="transmembrane region" description="Helical" evidence="1">
    <location>
        <begin position="471"/>
        <end position="489"/>
    </location>
</feature>
<feature type="transmembrane region" description="Helical" evidence="1">
    <location>
        <begin position="360"/>
        <end position="385"/>
    </location>
</feature>
<keyword evidence="1" id="KW-1133">Transmembrane helix</keyword>
<dbReference type="Proteomes" id="UP001501147">
    <property type="component" value="Unassembled WGS sequence"/>
</dbReference>
<feature type="transmembrane region" description="Helical" evidence="1">
    <location>
        <begin position="517"/>
        <end position="535"/>
    </location>
</feature>
<accession>A0ABP8ZZK4</accession>
<evidence type="ECO:0000313" key="3">
    <source>
        <dbReference type="Proteomes" id="UP001501147"/>
    </source>
</evidence>
<sequence length="542" mass="54437">MTPVASATAAPSAAPPRGHRPYAGTGALVRLALRRDRVMLPVWMLVVGAMVTGGTGALEGLYPTAAERADIAAAMNANSSMRSLVGPVFGDTVGALAAWRFGVFAAVLAASMSLVVVVRHTREEEETGRQEMLSSGMLGRRAPLTAALATALLGNALLGLVVTAALAGQGLAGALALGGAVAGAGAVFAALAAVAAQVTESARLAKGATAGALGAAFVLRAAGDAGEADGSAAATWLSPLGWTENVRAFGTGGERWWVLAVFAAVTALLVAAAYALTSRRDVGMSFLASRPGPANGRIGGAGGLAWRLQRGSLLGWSVGFLAAGVVFGGMVDGAAELVGDNEQARAVFERMGGQARLTEAFLSAMCGLFGLVAGLYVTGSVLRLHGEESSQRAEPMLAAALGRMRWAAGHLVIAFGGSALILLLAAGGLWLGHGKDGGAVLGACLVQLPAVLAVGGLAVLLYGVSPQAASAAWGVAGLVLALGWIGPALDLPQPVLDLSPFAHLPRLPGTPMDWTPVWVLTALAAALTAAGLVRLRRRDLAG</sequence>
<reference evidence="3" key="1">
    <citation type="journal article" date="2019" name="Int. J. Syst. Evol. Microbiol.">
        <title>The Global Catalogue of Microorganisms (GCM) 10K type strain sequencing project: providing services to taxonomists for standard genome sequencing and annotation.</title>
        <authorList>
            <consortium name="The Broad Institute Genomics Platform"/>
            <consortium name="The Broad Institute Genome Sequencing Center for Infectious Disease"/>
            <person name="Wu L."/>
            <person name="Ma J."/>
        </authorList>
    </citation>
    <scope>NUCLEOTIDE SEQUENCE [LARGE SCALE GENOMIC DNA]</scope>
    <source>
        <strain evidence="3">JCM 18324</strain>
    </source>
</reference>
<feature type="transmembrane region" description="Helical" evidence="1">
    <location>
        <begin position="38"/>
        <end position="58"/>
    </location>
</feature>
<name>A0ABP8ZZK4_9ACTN</name>
<evidence type="ECO:0000313" key="2">
    <source>
        <dbReference type="EMBL" id="GAA4770583.1"/>
    </source>
</evidence>
<dbReference type="RefSeq" id="WP_345611601.1">
    <property type="nucleotide sequence ID" value="NZ_BAABJV010000003.1"/>
</dbReference>
<feature type="transmembrane region" description="Helical" evidence="1">
    <location>
        <begin position="406"/>
        <end position="432"/>
    </location>
</feature>
<feature type="transmembrane region" description="Helical" evidence="1">
    <location>
        <begin position="204"/>
        <end position="222"/>
    </location>
</feature>
<feature type="transmembrane region" description="Helical" evidence="1">
    <location>
        <begin position="171"/>
        <end position="192"/>
    </location>
</feature>